<protein>
    <submittedName>
        <fullName evidence="1 3">Uncharacterized protein</fullName>
    </submittedName>
</protein>
<dbReference type="Proteomes" id="UP000050794">
    <property type="component" value="Unassembled WGS sequence"/>
</dbReference>
<organism evidence="2 3">
    <name type="scientific">Toxocara canis</name>
    <name type="common">Canine roundworm</name>
    <dbReference type="NCBI Taxonomy" id="6265"/>
    <lineage>
        <taxon>Eukaryota</taxon>
        <taxon>Metazoa</taxon>
        <taxon>Ecdysozoa</taxon>
        <taxon>Nematoda</taxon>
        <taxon>Chromadorea</taxon>
        <taxon>Rhabditida</taxon>
        <taxon>Spirurina</taxon>
        <taxon>Ascaridomorpha</taxon>
        <taxon>Ascaridoidea</taxon>
        <taxon>Toxocaridae</taxon>
        <taxon>Toxocara</taxon>
    </lineage>
</organism>
<keyword evidence="2" id="KW-1185">Reference proteome</keyword>
<reference evidence="3" key="1">
    <citation type="submission" date="2016-06" db="UniProtKB">
        <authorList>
            <consortium name="WormBaseParasite"/>
        </authorList>
    </citation>
    <scope>IDENTIFICATION</scope>
</reference>
<name>A0A183TZT5_TOXCA</name>
<sequence length="84" mass="9696">MGVLLLRKSPWIDFCSIWIDWILYKVKYLASFMDIMLKPISDGYGFENETSTLAERPELLPYLFEGDMVLTDEQIGGIVAYVIL</sequence>
<gene>
    <name evidence="1" type="ORF">TCNE_LOCUS1755</name>
</gene>
<dbReference type="WBParaSite" id="TCNE_0000175401-mRNA-1">
    <property type="protein sequence ID" value="TCNE_0000175401-mRNA-1"/>
    <property type="gene ID" value="TCNE_0000175401"/>
</dbReference>
<dbReference type="EMBL" id="UYWY01001449">
    <property type="protein sequence ID" value="VDM26780.1"/>
    <property type="molecule type" value="Genomic_DNA"/>
</dbReference>
<accession>A0A183TZT5</accession>
<evidence type="ECO:0000313" key="3">
    <source>
        <dbReference type="WBParaSite" id="TCNE_0000175401-mRNA-1"/>
    </source>
</evidence>
<proteinExistence type="predicted"/>
<evidence type="ECO:0000313" key="2">
    <source>
        <dbReference type="Proteomes" id="UP000050794"/>
    </source>
</evidence>
<evidence type="ECO:0000313" key="1">
    <source>
        <dbReference type="EMBL" id="VDM26780.1"/>
    </source>
</evidence>
<dbReference type="AlphaFoldDB" id="A0A183TZT5"/>
<reference evidence="1 2" key="2">
    <citation type="submission" date="2018-11" db="EMBL/GenBank/DDBJ databases">
        <authorList>
            <consortium name="Pathogen Informatics"/>
        </authorList>
    </citation>
    <scope>NUCLEOTIDE SEQUENCE [LARGE SCALE GENOMIC DNA]</scope>
</reference>